<feature type="transmembrane region" description="Helical" evidence="2">
    <location>
        <begin position="327"/>
        <end position="350"/>
    </location>
</feature>
<gene>
    <name evidence="3" type="ORF">CFO_g4483</name>
</gene>
<organism evidence="3 4">
    <name type="scientific">Ceratocystis fimbriata f. sp. platani</name>
    <dbReference type="NCBI Taxonomy" id="88771"/>
    <lineage>
        <taxon>Eukaryota</taxon>
        <taxon>Fungi</taxon>
        <taxon>Dikarya</taxon>
        <taxon>Ascomycota</taxon>
        <taxon>Pezizomycotina</taxon>
        <taxon>Sordariomycetes</taxon>
        <taxon>Hypocreomycetidae</taxon>
        <taxon>Microascales</taxon>
        <taxon>Ceratocystidaceae</taxon>
        <taxon>Ceratocystis</taxon>
    </lineage>
</organism>
<keyword evidence="2" id="KW-0472">Membrane</keyword>
<name>A0A0F8AY55_CERFI</name>
<feature type="transmembrane region" description="Helical" evidence="2">
    <location>
        <begin position="96"/>
        <end position="115"/>
    </location>
</feature>
<dbReference type="Proteomes" id="UP000034841">
    <property type="component" value="Unassembled WGS sequence"/>
</dbReference>
<dbReference type="OrthoDB" id="2281895at2759"/>
<feature type="transmembrane region" description="Helical" evidence="2">
    <location>
        <begin position="68"/>
        <end position="89"/>
    </location>
</feature>
<feature type="transmembrane region" description="Helical" evidence="2">
    <location>
        <begin position="222"/>
        <end position="241"/>
    </location>
</feature>
<proteinExistence type="predicted"/>
<keyword evidence="4" id="KW-1185">Reference proteome</keyword>
<evidence type="ECO:0000313" key="3">
    <source>
        <dbReference type="EMBL" id="KKF93166.1"/>
    </source>
</evidence>
<feature type="transmembrane region" description="Helical" evidence="2">
    <location>
        <begin position="300"/>
        <end position="320"/>
    </location>
</feature>
<protein>
    <recommendedName>
        <fullName evidence="5">Corticosteroid-binding protein</fullName>
    </recommendedName>
</protein>
<accession>A0A0F8AY55</accession>
<dbReference type="EMBL" id="LBBL01000272">
    <property type="protein sequence ID" value="KKF93166.1"/>
    <property type="molecule type" value="Genomic_DNA"/>
</dbReference>
<feature type="transmembrane region" description="Helical" evidence="2">
    <location>
        <begin position="197"/>
        <end position="216"/>
    </location>
</feature>
<sequence length="394" mass="42844">MNPPPPTVSAFFSRKTWEKPPLAVFPFRVLLVIPALLAVLTAVELFVHSDLNLAMLFSQCHSRALLPGLSRIPIVGPLLCYLVSFFQLAATSTRGFAILAATLAYISGLLTVYTVEGARVCNKPAVVIAYPTGPLLVFILVGGAVVWELLIVPAFFLRSQTILRHREEATPETIQQAPEDDPSLGSKLRYFTDDAETVAIPAGVALGFILPSILMITLESPWFAALWLFSPVYVAGIRVLVRRVIAFQAGSLTAMHLESNRAALLSMYAAPVVVSVLAHWNLVWNLSAHSDDRPELTRSVLSFVVVDIIFVGLTILYWLFVEAGWQVAGVTLVVSAVAGPGAGVCVGWIYREQRMVDDMLKVAQVQAPGAGESPHGEEAEESRRDTDEETPLLS</sequence>
<feature type="compositionally biased region" description="Basic and acidic residues" evidence="1">
    <location>
        <begin position="374"/>
        <end position="386"/>
    </location>
</feature>
<keyword evidence="2" id="KW-0812">Transmembrane</keyword>
<feature type="region of interest" description="Disordered" evidence="1">
    <location>
        <begin position="367"/>
        <end position="394"/>
    </location>
</feature>
<feature type="transmembrane region" description="Helical" evidence="2">
    <location>
        <begin position="262"/>
        <end position="280"/>
    </location>
</feature>
<comment type="caution">
    <text evidence="3">The sequence shown here is derived from an EMBL/GenBank/DDBJ whole genome shotgun (WGS) entry which is preliminary data.</text>
</comment>
<evidence type="ECO:0000256" key="2">
    <source>
        <dbReference type="SAM" id="Phobius"/>
    </source>
</evidence>
<evidence type="ECO:0008006" key="5">
    <source>
        <dbReference type="Google" id="ProtNLM"/>
    </source>
</evidence>
<evidence type="ECO:0000256" key="1">
    <source>
        <dbReference type="SAM" id="MobiDB-lite"/>
    </source>
</evidence>
<reference evidence="3 4" key="1">
    <citation type="submission" date="2015-04" db="EMBL/GenBank/DDBJ databases">
        <title>Genome sequence of Ceratocystis platani, a major pathogen of plane trees.</title>
        <authorList>
            <person name="Belbahri L."/>
        </authorList>
    </citation>
    <scope>NUCLEOTIDE SEQUENCE [LARGE SCALE GENOMIC DNA]</scope>
    <source>
        <strain evidence="3 4">CFO</strain>
    </source>
</reference>
<dbReference type="AlphaFoldDB" id="A0A0F8AY55"/>
<keyword evidence="2" id="KW-1133">Transmembrane helix</keyword>
<evidence type="ECO:0000313" key="4">
    <source>
        <dbReference type="Proteomes" id="UP000034841"/>
    </source>
</evidence>
<feature type="transmembrane region" description="Helical" evidence="2">
    <location>
        <begin position="135"/>
        <end position="157"/>
    </location>
</feature>
<feature type="transmembrane region" description="Helical" evidence="2">
    <location>
        <begin position="22"/>
        <end position="48"/>
    </location>
</feature>